<feature type="domain" description="Alpha-D-phosphohexomutase C-terminal" evidence="7">
    <location>
        <begin position="402"/>
        <end position="452"/>
    </location>
</feature>
<dbReference type="Gene3D" id="3.30.310.50">
    <property type="entry name" value="Alpha-D-phosphohexomutase, C-terminal domain"/>
    <property type="match status" value="1"/>
</dbReference>
<dbReference type="Pfam" id="PF02879">
    <property type="entry name" value="PGM_PMM_II"/>
    <property type="match status" value="1"/>
</dbReference>
<dbReference type="Pfam" id="PF02880">
    <property type="entry name" value="PGM_PMM_III"/>
    <property type="match status" value="1"/>
</dbReference>
<dbReference type="GO" id="GO:0016868">
    <property type="term" value="F:intramolecular phosphotransferase activity"/>
    <property type="evidence" value="ECO:0007669"/>
    <property type="project" value="InterPro"/>
</dbReference>
<keyword evidence="6" id="KW-0413">Isomerase</keyword>
<dbReference type="CDD" id="cd03089">
    <property type="entry name" value="PMM_PGM"/>
    <property type="match status" value="1"/>
</dbReference>
<dbReference type="Proteomes" id="UP000740557">
    <property type="component" value="Unassembled WGS sequence"/>
</dbReference>
<dbReference type="InterPro" id="IPR036900">
    <property type="entry name" value="A-D-PHexomutase_C_sf"/>
</dbReference>
<dbReference type="GO" id="GO:0005975">
    <property type="term" value="P:carbohydrate metabolic process"/>
    <property type="evidence" value="ECO:0007669"/>
    <property type="project" value="InterPro"/>
</dbReference>
<evidence type="ECO:0000313" key="11">
    <source>
        <dbReference type="EMBL" id="MCA9308427.1"/>
    </source>
</evidence>
<feature type="domain" description="Alpha-D-phosphohexomutase alpha/beta/alpha" evidence="9">
    <location>
        <begin position="163"/>
        <end position="260"/>
    </location>
</feature>
<dbReference type="Gene3D" id="3.40.120.10">
    <property type="entry name" value="Alpha-D-Glucose-1,6-Bisphosphate, subunit A, domain 3"/>
    <property type="match status" value="3"/>
</dbReference>
<dbReference type="EMBL" id="JAGQNX010000085">
    <property type="protein sequence ID" value="MCA9308427.1"/>
    <property type="molecule type" value="Genomic_DNA"/>
</dbReference>
<evidence type="ECO:0000256" key="4">
    <source>
        <dbReference type="ARBA" id="ARBA00022723"/>
    </source>
</evidence>
<feature type="domain" description="Alpha-D-phosphohexomutase alpha/beta/alpha" evidence="10">
    <location>
        <begin position="265"/>
        <end position="372"/>
    </location>
</feature>
<comment type="similarity">
    <text evidence="2">Belongs to the phosphohexose mutase family.</text>
</comment>
<evidence type="ECO:0000259" key="10">
    <source>
        <dbReference type="Pfam" id="PF02880"/>
    </source>
</evidence>
<comment type="caution">
    <text evidence="11">The sequence shown here is derived from an EMBL/GenBank/DDBJ whole genome shotgun (WGS) entry which is preliminary data.</text>
</comment>
<dbReference type="InterPro" id="IPR005843">
    <property type="entry name" value="A-D-PHexomutase_C"/>
</dbReference>
<dbReference type="InterPro" id="IPR016055">
    <property type="entry name" value="A-D-PHexomutase_a/b/a-I/II/III"/>
</dbReference>
<evidence type="ECO:0000256" key="1">
    <source>
        <dbReference type="ARBA" id="ARBA00001946"/>
    </source>
</evidence>
<reference evidence="11" key="1">
    <citation type="submission" date="2020-04" db="EMBL/GenBank/DDBJ databases">
        <authorList>
            <person name="Zhang T."/>
        </authorList>
    </citation>
    <scope>NUCLEOTIDE SEQUENCE</scope>
    <source>
        <strain evidence="11">HKST-UBA79</strain>
    </source>
</reference>
<keyword evidence="5" id="KW-0460">Magnesium</keyword>
<proteinExistence type="inferred from homology"/>
<dbReference type="AlphaFoldDB" id="A0A955ECI3"/>
<comment type="cofactor">
    <cofactor evidence="1">
        <name>Mg(2+)</name>
        <dbReference type="ChEBI" id="CHEBI:18420"/>
    </cofactor>
</comment>
<feature type="domain" description="Alpha-D-phosphohexomutase alpha/beta/alpha" evidence="8">
    <location>
        <begin position="9"/>
        <end position="142"/>
    </location>
</feature>
<dbReference type="SUPFAM" id="SSF53738">
    <property type="entry name" value="Phosphoglucomutase, first 3 domains"/>
    <property type="match status" value="3"/>
</dbReference>
<gene>
    <name evidence="11" type="ORF">KC980_02865</name>
</gene>
<keyword evidence="4" id="KW-0479">Metal-binding</keyword>
<dbReference type="SUPFAM" id="SSF55957">
    <property type="entry name" value="Phosphoglucomutase, C-terminal domain"/>
    <property type="match status" value="1"/>
</dbReference>
<accession>A0A955ECI3</accession>
<evidence type="ECO:0000259" key="9">
    <source>
        <dbReference type="Pfam" id="PF02879"/>
    </source>
</evidence>
<keyword evidence="3" id="KW-0597">Phosphoprotein</keyword>
<dbReference type="InterPro" id="IPR005844">
    <property type="entry name" value="A-D-PHexomutase_a/b/a-I"/>
</dbReference>
<evidence type="ECO:0000256" key="5">
    <source>
        <dbReference type="ARBA" id="ARBA00022842"/>
    </source>
</evidence>
<dbReference type="InterPro" id="IPR005841">
    <property type="entry name" value="Alpha-D-phosphohexomutase_SF"/>
</dbReference>
<dbReference type="Pfam" id="PF02878">
    <property type="entry name" value="PGM_PMM_I"/>
    <property type="match status" value="1"/>
</dbReference>
<dbReference type="PANTHER" id="PTHR43771:SF1">
    <property type="entry name" value="PHOSPHOMANNOMUTASE"/>
    <property type="match status" value="1"/>
</dbReference>
<evidence type="ECO:0000259" key="7">
    <source>
        <dbReference type="Pfam" id="PF00408"/>
    </source>
</evidence>
<name>A0A955ECI3_UNCKA</name>
<protein>
    <submittedName>
        <fullName evidence="11">Phosphomannomutase/phosphoglucomutase</fullName>
    </submittedName>
</protein>
<evidence type="ECO:0000256" key="2">
    <source>
        <dbReference type="ARBA" id="ARBA00010231"/>
    </source>
</evidence>
<dbReference type="GO" id="GO:0046872">
    <property type="term" value="F:metal ion binding"/>
    <property type="evidence" value="ECO:0007669"/>
    <property type="project" value="UniProtKB-KW"/>
</dbReference>
<evidence type="ECO:0000256" key="3">
    <source>
        <dbReference type="ARBA" id="ARBA00022553"/>
    </source>
</evidence>
<sequence length="477" mass="53744">MSRFQLPAEIFRAYDIRGIYPEQLQDIHAYIIGCSLAIYLKSKLKKEKITLHIGNDNRESSPTLVNYFILGLQSHDINVVYVGITLTPIMSYIACTQNTDFCVMVTASHNPKQYNGFRFIYKHGSSLYGDELKQLYTIAQNQIFPEPLPAVTSLPPIQSFNDIYVDDVAKRVNINYNGNVLIDCGNATSGLIVEQILNKLEVPYALRHCNLDSSFPLGTPDPERDEFMQNLATEVVDAKAAIGFAFDTDADRFGLVDENGIWYSTDKLLAVLARHYLPLNENKTVIFDVKSSSFLEKIISDFEGTPKMIRTGHPYFFEEMQKGALMAAEYSGHMYFNINYFGFDDGIFAMLMFLDLLSSQKCNTSSLFSAFPTMYVTHEIKIPCEDIVKFNVMEQVMNLISSVVEITDLSLVDGVRCTLGDLGWFLIRASNTTPFLTIRMEAKNEDSIATIKSCISQLFETLNIDTSPIVNAPVIQN</sequence>
<organism evidence="11 12">
    <name type="scientific">candidate division WWE3 bacterium</name>
    <dbReference type="NCBI Taxonomy" id="2053526"/>
    <lineage>
        <taxon>Bacteria</taxon>
        <taxon>Katanobacteria</taxon>
    </lineage>
</organism>
<evidence type="ECO:0000256" key="6">
    <source>
        <dbReference type="ARBA" id="ARBA00023235"/>
    </source>
</evidence>
<dbReference type="PRINTS" id="PR00509">
    <property type="entry name" value="PGMPMM"/>
</dbReference>
<evidence type="ECO:0000313" key="12">
    <source>
        <dbReference type="Proteomes" id="UP000740557"/>
    </source>
</evidence>
<evidence type="ECO:0000259" key="8">
    <source>
        <dbReference type="Pfam" id="PF02878"/>
    </source>
</evidence>
<dbReference type="Pfam" id="PF00408">
    <property type="entry name" value="PGM_PMM_IV"/>
    <property type="match status" value="1"/>
</dbReference>
<reference evidence="11" key="2">
    <citation type="journal article" date="2021" name="Microbiome">
        <title>Successional dynamics and alternative stable states in a saline activated sludge microbial community over 9 years.</title>
        <authorList>
            <person name="Wang Y."/>
            <person name="Ye J."/>
            <person name="Ju F."/>
            <person name="Liu L."/>
            <person name="Boyd J.A."/>
            <person name="Deng Y."/>
            <person name="Parks D.H."/>
            <person name="Jiang X."/>
            <person name="Yin X."/>
            <person name="Woodcroft B.J."/>
            <person name="Tyson G.W."/>
            <person name="Hugenholtz P."/>
            <person name="Polz M.F."/>
            <person name="Zhang T."/>
        </authorList>
    </citation>
    <scope>NUCLEOTIDE SEQUENCE</scope>
    <source>
        <strain evidence="11">HKST-UBA79</strain>
    </source>
</reference>
<dbReference type="PANTHER" id="PTHR43771">
    <property type="entry name" value="PHOSPHOMANNOMUTASE"/>
    <property type="match status" value="1"/>
</dbReference>
<dbReference type="InterPro" id="IPR005845">
    <property type="entry name" value="A-D-PHexomutase_a/b/a-II"/>
</dbReference>
<dbReference type="InterPro" id="IPR005846">
    <property type="entry name" value="A-D-PHexomutase_a/b/a-III"/>
</dbReference>